<dbReference type="KEGG" id="halt:IM660_05930"/>
<evidence type="ECO:0000313" key="2">
    <source>
        <dbReference type="EMBL" id="QOR71804.1"/>
    </source>
</evidence>
<accession>A0A7M1SXV0</accession>
<reference evidence="2 3" key="1">
    <citation type="submission" date="2020-10" db="EMBL/GenBank/DDBJ databases">
        <title>Haloactinobacterium sp. RN3S43, a bacterium isolated from saline soil.</title>
        <authorList>
            <person name="Sun J.-Q."/>
        </authorList>
    </citation>
    <scope>NUCLEOTIDE SEQUENCE [LARGE SCALE GENOMIC DNA]</scope>
    <source>
        <strain evidence="2 3">RN3S43</strain>
    </source>
</reference>
<dbReference type="PANTHER" id="PTHR43649:SF16">
    <property type="entry name" value="SUGAR-BINDING LIPOPROTEIN"/>
    <property type="match status" value="1"/>
</dbReference>
<dbReference type="Gene3D" id="3.40.190.10">
    <property type="entry name" value="Periplasmic binding protein-like II"/>
    <property type="match status" value="1"/>
</dbReference>
<dbReference type="InterPro" id="IPR050490">
    <property type="entry name" value="Bact_solute-bd_prot1"/>
</dbReference>
<dbReference type="EMBL" id="CP063169">
    <property type="protein sequence ID" value="QOR71804.1"/>
    <property type="molecule type" value="Genomic_DNA"/>
</dbReference>
<keyword evidence="3" id="KW-1185">Reference proteome</keyword>
<protein>
    <submittedName>
        <fullName evidence="2">Extracellular solute-binding protein</fullName>
    </submittedName>
</protein>
<dbReference type="RefSeq" id="WP_193498458.1">
    <property type="nucleotide sequence ID" value="NZ_CP063169.1"/>
</dbReference>
<dbReference type="AlphaFoldDB" id="A0A7M1SXV0"/>
<sequence>MTTTPRAAAAIAAALTTGLLLTACSAGDSADPAGSDEHVTITVGGLPPTENEASRDAMLEQVEAFNEAHPDITVEAVETKFDVETFNALLAGGTAPTVLAIPFTEIQTLIEREQVADVTDHVAASEVLSSINESVMDQVTGPDGNVYGVPYSAYSMGLVYNRAVFADAGLDPDQPPATWDEVRSAAAQITANTDAAGFVPMTMTSTGGWVLTTLSYAFGDVVQEGTGTDARATFADNGATAEALEFYRTLRWEDDSMGANFLVSLDDSRNALASGQVGMIVDGADIINDVVANRGMDVDDYGVTVLPQQPGAVGNLGGGAISIVTATASEGETAAGVQWMDWYYFSQYTDQEQAESWASARAEDGLSVSPPLMPILSEEVMAPYGEWIAPYVNVPAENVAPYVDNVPQITLVPEPPVKGQDLYAALDPVVQSVLTEEDADIAALLEQAQTQINDLIAAG</sequence>
<evidence type="ECO:0000256" key="1">
    <source>
        <dbReference type="SAM" id="SignalP"/>
    </source>
</evidence>
<proteinExistence type="predicted"/>
<dbReference type="InterPro" id="IPR006059">
    <property type="entry name" value="SBP"/>
</dbReference>
<dbReference type="PANTHER" id="PTHR43649">
    <property type="entry name" value="ARABINOSE-BINDING PROTEIN-RELATED"/>
    <property type="match status" value="1"/>
</dbReference>
<dbReference type="Pfam" id="PF01547">
    <property type="entry name" value="SBP_bac_1"/>
    <property type="match status" value="1"/>
</dbReference>
<feature type="chain" id="PRO_5038778507" evidence="1">
    <location>
        <begin position="23"/>
        <end position="459"/>
    </location>
</feature>
<feature type="signal peptide" evidence="1">
    <location>
        <begin position="1"/>
        <end position="22"/>
    </location>
</feature>
<gene>
    <name evidence="2" type="ORF">IM660_05930</name>
</gene>
<keyword evidence="1" id="KW-0732">Signal</keyword>
<organism evidence="2 3">
    <name type="scientific">Ruania alkalisoli</name>
    <dbReference type="NCBI Taxonomy" id="2779775"/>
    <lineage>
        <taxon>Bacteria</taxon>
        <taxon>Bacillati</taxon>
        <taxon>Actinomycetota</taxon>
        <taxon>Actinomycetes</taxon>
        <taxon>Micrococcales</taxon>
        <taxon>Ruaniaceae</taxon>
        <taxon>Ruania</taxon>
    </lineage>
</organism>
<dbReference type="SUPFAM" id="SSF53850">
    <property type="entry name" value="Periplasmic binding protein-like II"/>
    <property type="match status" value="1"/>
</dbReference>
<evidence type="ECO:0000313" key="3">
    <source>
        <dbReference type="Proteomes" id="UP000593758"/>
    </source>
</evidence>
<name>A0A7M1SXV0_9MICO</name>
<dbReference type="Proteomes" id="UP000593758">
    <property type="component" value="Chromosome"/>
</dbReference>
<dbReference type="PROSITE" id="PS51257">
    <property type="entry name" value="PROKAR_LIPOPROTEIN"/>
    <property type="match status" value="1"/>
</dbReference>